<sequence>MTSTIRSGCSTPQPPIAAATPVSCEDDGMLILPVHSHRYRVVNIHYETQTIGVSDAEVDDYGEGCPRLHLNLSLDYANSWLQLTSFDSNIQLQEERLLVFALRPGIEWMPWRIRQQAVVCAEAYQYECEEVVVAPVLSVHKDGMIDTPGGLPPANRSFGSVVWAGFELKCCGEEAGGEAGASSATDARAPADGAATSATRWRSPVIATVDRPRITAVKKLVEKPVPAVRQMRGLRRMVRLPAQPDGVPLLLRRWTGHG</sequence>
<name>A0A5J9SK37_9POAL</name>
<feature type="non-terminal residue" evidence="2">
    <location>
        <position position="1"/>
    </location>
</feature>
<organism evidence="2 3">
    <name type="scientific">Eragrostis curvula</name>
    <name type="common">weeping love grass</name>
    <dbReference type="NCBI Taxonomy" id="38414"/>
    <lineage>
        <taxon>Eukaryota</taxon>
        <taxon>Viridiplantae</taxon>
        <taxon>Streptophyta</taxon>
        <taxon>Embryophyta</taxon>
        <taxon>Tracheophyta</taxon>
        <taxon>Spermatophyta</taxon>
        <taxon>Magnoliopsida</taxon>
        <taxon>Liliopsida</taxon>
        <taxon>Poales</taxon>
        <taxon>Poaceae</taxon>
        <taxon>PACMAD clade</taxon>
        <taxon>Chloridoideae</taxon>
        <taxon>Eragrostideae</taxon>
        <taxon>Eragrostidinae</taxon>
        <taxon>Eragrostis</taxon>
    </lineage>
</organism>
<evidence type="ECO:0000313" key="3">
    <source>
        <dbReference type="Proteomes" id="UP000324897"/>
    </source>
</evidence>
<comment type="caution">
    <text evidence="2">The sequence shown here is derived from an EMBL/GenBank/DDBJ whole genome shotgun (WGS) entry which is preliminary data.</text>
</comment>
<feature type="compositionally biased region" description="Low complexity" evidence="1">
    <location>
        <begin position="180"/>
        <end position="196"/>
    </location>
</feature>
<evidence type="ECO:0000256" key="1">
    <source>
        <dbReference type="SAM" id="MobiDB-lite"/>
    </source>
</evidence>
<dbReference type="OrthoDB" id="635050at2759"/>
<gene>
    <name evidence="2" type="ORF">EJB05_55262</name>
</gene>
<protein>
    <submittedName>
        <fullName evidence="2">Uncharacterized protein</fullName>
    </submittedName>
</protein>
<dbReference type="EMBL" id="RWGY01000723">
    <property type="protein sequence ID" value="TVT99374.1"/>
    <property type="molecule type" value="Genomic_DNA"/>
</dbReference>
<accession>A0A5J9SK37</accession>
<reference evidence="2 3" key="1">
    <citation type="journal article" date="2019" name="Sci. Rep.">
        <title>A high-quality genome of Eragrostis curvula grass provides insights into Poaceae evolution and supports new strategies to enhance forage quality.</title>
        <authorList>
            <person name="Carballo J."/>
            <person name="Santos B.A.C.M."/>
            <person name="Zappacosta D."/>
            <person name="Garbus I."/>
            <person name="Selva J.P."/>
            <person name="Gallo C.A."/>
            <person name="Diaz A."/>
            <person name="Albertini E."/>
            <person name="Caccamo M."/>
            <person name="Echenique V."/>
        </authorList>
    </citation>
    <scope>NUCLEOTIDE SEQUENCE [LARGE SCALE GENOMIC DNA]</scope>
    <source>
        <strain evidence="3">cv. Victoria</strain>
        <tissue evidence="2">Leaf</tissue>
    </source>
</reference>
<proteinExistence type="predicted"/>
<keyword evidence="3" id="KW-1185">Reference proteome</keyword>
<dbReference type="AlphaFoldDB" id="A0A5J9SK37"/>
<evidence type="ECO:0000313" key="2">
    <source>
        <dbReference type="EMBL" id="TVT99374.1"/>
    </source>
</evidence>
<feature type="region of interest" description="Disordered" evidence="1">
    <location>
        <begin position="177"/>
        <end position="196"/>
    </location>
</feature>
<dbReference type="Proteomes" id="UP000324897">
    <property type="component" value="Unassembled WGS sequence"/>
</dbReference>
<dbReference type="Gramene" id="TVT99374">
    <property type="protein sequence ID" value="TVT99374"/>
    <property type="gene ID" value="EJB05_55262"/>
</dbReference>